<feature type="chain" id="PRO_5031441123" evidence="1">
    <location>
        <begin position="19"/>
        <end position="152"/>
    </location>
</feature>
<organism evidence="2 3">
    <name type="scientific">Flammeovirga aprica JL-4</name>
    <dbReference type="NCBI Taxonomy" id="694437"/>
    <lineage>
        <taxon>Bacteria</taxon>
        <taxon>Pseudomonadati</taxon>
        <taxon>Bacteroidota</taxon>
        <taxon>Cytophagia</taxon>
        <taxon>Cytophagales</taxon>
        <taxon>Flammeovirgaceae</taxon>
        <taxon>Flammeovirga</taxon>
    </lineage>
</organism>
<keyword evidence="1" id="KW-0732">Signal</keyword>
<protein>
    <submittedName>
        <fullName evidence="2">Uncharacterized protein</fullName>
    </submittedName>
</protein>
<dbReference type="EMBL" id="JABANE010000084">
    <property type="protein sequence ID" value="NME71034.1"/>
    <property type="molecule type" value="Genomic_DNA"/>
</dbReference>
<gene>
    <name evidence="2" type="ORF">HHU12_23905</name>
</gene>
<accession>A0A7X9RYM5</accession>
<feature type="signal peptide" evidence="1">
    <location>
        <begin position="1"/>
        <end position="18"/>
    </location>
</feature>
<name>A0A7X9RYM5_9BACT</name>
<evidence type="ECO:0000313" key="2">
    <source>
        <dbReference type="EMBL" id="NME71034.1"/>
    </source>
</evidence>
<keyword evidence="3" id="KW-1185">Reference proteome</keyword>
<reference evidence="2 3" key="1">
    <citation type="submission" date="2020-04" db="EMBL/GenBank/DDBJ databases">
        <title>Flammeovirga sp. SR4, a novel species isolated from seawater.</title>
        <authorList>
            <person name="Wang X."/>
        </authorList>
    </citation>
    <scope>NUCLEOTIDE SEQUENCE [LARGE SCALE GENOMIC DNA]</scope>
    <source>
        <strain evidence="2 3">ATCC 23126</strain>
    </source>
</reference>
<dbReference type="Proteomes" id="UP000576082">
    <property type="component" value="Unassembled WGS sequence"/>
</dbReference>
<dbReference type="AlphaFoldDB" id="A0A7X9RYM5"/>
<evidence type="ECO:0000256" key="1">
    <source>
        <dbReference type="SAM" id="SignalP"/>
    </source>
</evidence>
<sequence length="152" mass="18101">MKTVLLALVLFTSFATYAQDPLKIFESKTVRGDKLYLDHIFLYEEDQKYERKEHGGYFEGCEDFYIITEKGAYTYNSLLKVYEFHCDYSIITKWNKGEGNEYHEGDSMTFESRNKKKYDSSMSGYEEVEHHTLHDMKRRIEFKHKDKGALEL</sequence>
<evidence type="ECO:0000313" key="3">
    <source>
        <dbReference type="Proteomes" id="UP000576082"/>
    </source>
</evidence>
<dbReference type="RefSeq" id="WP_169659257.1">
    <property type="nucleotide sequence ID" value="NZ_JABANE010000084.1"/>
</dbReference>
<proteinExistence type="predicted"/>
<comment type="caution">
    <text evidence="2">The sequence shown here is derived from an EMBL/GenBank/DDBJ whole genome shotgun (WGS) entry which is preliminary data.</text>
</comment>